<accession>A0AAU9NBH3</accession>
<proteinExistence type="predicted"/>
<gene>
    <name evidence="1" type="ORF">LVIROSA_LOCUS17421</name>
</gene>
<dbReference type="EMBL" id="CAKMRJ010003334">
    <property type="protein sequence ID" value="CAH1430663.1"/>
    <property type="molecule type" value="Genomic_DNA"/>
</dbReference>
<dbReference type="AlphaFoldDB" id="A0AAU9NBH3"/>
<evidence type="ECO:0000313" key="1">
    <source>
        <dbReference type="EMBL" id="CAH1430663.1"/>
    </source>
</evidence>
<reference evidence="1 2" key="1">
    <citation type="submission" date="2022-01" db="EMBL/GenBank/DDBJ databases">
        <authorList>
            <person name="Xiong W."/>
            <person name="Schranz E."/>
        </authorList>
    </citation>
    <scope>NUCLEOTIDE SEQUENCE [LARGE SCALE GENOMIC DNA]</scope>
</reference>
<dbReference type="Proteomes" id="UP001157418">
    <property type="component" value="Unassembled WGS sequence"/>
</dbReference>
<organism evidence="1 2">
    <name type="scientific">Lactuca virosa</name>
    <dbReference type="NCBI Taxonomy" id="75947"/>
    <lineage>
        <taxon>Eukaryota</taxon>
        <taxon>Viridiplantae</taxon>
        <taxon>Streptophyta</taxon>
        <taxon>Embryophyta</taxon>
        <taxon>Tracheophyta</taxon>
        <taxon>Spermatophyta</taxon>
        <taxon>Magnoliopsida</taxon>
        <taxon>eudicotyledons</taxon>
        <taxon>Gunneridae</taxon>
        <taxon>Pentapetalae</taxon>
        <taxon>asterids</taxon>
        <taxon>campanulids</taxon>
        <taxon>Asterales</taxon>
        <taxon>Asteraceae</taxon>
        <taxon>Cichorioideae</taxon>
        <taxon>Cichorieae</taxon>
        <taxon>Lactucinae</taxon>
        <taxon>Lactuca</taxon>
    </lineage>
</organism>
<name>A0AAU9NBH3_9ASTR</name>
<keyword evidence="2" id="KW-1185">Reference proteome</keyword>
<evidence type="ECO:0000313" key="2">
    <source>
        <dbReference type="Proteomes" id="UP001157418"/>
    </source>
</evidence>
<comment type="caution">
    <text evidence="1">The sequence shown here is derived from an EMBL/GenBank/DDBJ whole genome shotgun (WGS) entry which is preliminary data.</text>
</comment>
<protein>
    <submittedName>
        <fullName evidence="1">Uncharacterized protein</fullName>
    </submittedName>
</protein>
<sequence length="86" mass="9899">MDAQLRCQIAFRNVRHLQAVIDPLIRPCPVWLLVAGFGWSATNFYYINTHLILRDCSQNKDFNLQDDAGPQLIKPTGTYARPKRNI</sequence>